<accession>A0A5D0CN84</accession>
<feature type="coiled-coil region" evidence="1">
    <location>
        <begin position="108"/>
        <end position="135"/>
    </location>
</feature>
<evidence type="ECO:0000313" key="2">
    <source>
        <dbReference type="EMBL" id="TYA11473.1"/>
    </source>
</evidence>
<evidence type="ECO:0008006" key="4">
    <source>
        <dbReference type="Google" id="ProtNLM"/>
    </source>
</evidence>
<dbReference type="InterPro" id="IPR027417">
    <property type="entry name" value="P-loop_NTPase"/>
</dbReference>
<dbReference type="EMBL" id="VSDO01000004">
    <property type="protein sequence ID" value="TYA11473.1"/>
    <property type="molecule type" value="Genomic_DNA"/>
</dbReference>
<keyword evidence="3" id="KW-1185">Reference proteome</keyword>
<evidence type="ECO:0000313" key="3">
    <source>
        <dbReference type="Proteomes" id="UP000325218"/>
    </source>
</evidence>
<protein>
    <recommendedName>
        <fullName evidence="4">Nucleotide kinase</fullName>
    </recommendedName>
</protein>
<keyword evidence="1" id="KW-0175">Coiled coil</keyword>
<dbReference type="Proteomes" id="UP000325218">
    <property type="component" value="Unassembled WGS sequence"/>
</dbReference>
<gene>
    <name evidence="2" type="ORF">FRY98_20220</name>
</gene>
<reference evidence="2 3" key="1">
    <citation type="submission" date="2019-08" db="EMBL/GenBank/DDBJ databases">
        <title>Genome sequencing of Paenibacillus faecis DSM 23593(T).</title>
        <authorList>
            <person name="Kook J.-K."/>
            <person name="Park S.-N."/>
            <person name="Lim Y.K."/>
        </authorList>
    </citation>
    <scope>NUCLEOTIDE SEQUENCE [LARGE SCALE GENOMIC DNA]</scope>
    <source>
        <strain evidence="2 3">DSM 23593</strain>
    </source>
</reference>
<dbReference type="OrthoDB" id="9781752at2"/>
<dbReference type="AlphaFoldDB" id="A0A5D0CN84"/>
<dbReference type="RefSeq" id="WP_148455341.1">
    <property type="nucleotide sequence ID" value="NZ_VSDO01000004.1"/>
</dbReference>
<comment type="caution">
    <text evidence="2">The sequence shown here is derived from an EMBL/GenBank/DDBJ whole genome shotgun (WGS) entry which is preliminary data.</text>
</comment>
<organism evidence="2 3">
    <name type="scientific">Paenibacillus faecis</name>
    <dbReference type="NCBI Taxonomy" id="862114"/>
    <lineage>
        <taxon>Bacteria</taxon>
        <taxon>Bacillati</taxon>
        <taxon>Bacillota</taxon>
        <taxon>Bacilli</taxon>
        <taxon>Bacillales</taxon>
        <taxon>Paenibacillaceae</taxon>
        <taxon>Paenibacillus</taxon>
    </lineage>
</organism>
<evidence type="ECO:0000256" key="1">
    <source>
        <dbReference type="SAM" id="Coils"/>
    </source>
</evidence>
<dbReference type="SUPFAM" id="SSF52540">
    <property type="entry name" value="P-loop containing nucleoside triphosphate hydrolases"/>
    <property type="match status" value="1"/>
</dbReference>
<proteinExistence type="predicted"/>
<sequence length="369" mass="41090">MTKRELHYFARGNTAAGLHSLVESAFQGLSAIYVLKGVPGAAAGLLEHLASTGEGRGWGLQLIHQPLDGDLLEGLIIEELSAGFVDGEAWPQDFEPAGTKLTFIDLRTAYREEKLASARQELQRLEEEIAALYEEAYAAFLQTLRIHDEWEKYYIDELDREKMDGLASELADKHLPVLENAGPARITHRFLGAATWRGAVDFVPNLTDRLRMRIYVKGRPGSGKSTLFRKLAALAEERGIDTEVYHCGFDPNSLDMLVFPELSLAIFDSTAPHEHFPVREGDGILDVYELAITPGTDEKFAEPLRSIKARYSASMKRSISLLAEVKARRERLEQIYGEAADEERVAGLREELNRVLNALTETVPNPAGK</sequence>
<name>A0A5D0CN84_9BACL</name>